<accession>A0A1U6IKZ4</accession>
<dbReference type="InterPro" id="IPR004360">
    <property type="entry name" value="Glyas_Fos-R_dOase_dom"/>
</dbReference>
<dbReference type="SUPFAM" id="SSF54593">
    <property type="entry name" value="Glyoxalase/Bleomycin resistance protein/Dihydroxybiphenyl dioxygenase"/>
    <property type="match status" value="1"/>
</dbReference>
<keyword evidence="3" id="KW-1185">Reference proteome</keyword>
<evidence type="ECO:0000313" key="3">
    <source>
        <dbReference type="Proteomes" id="UP000190989"/>
    </source>
</evidence>
<dbReference type="AlphaFoldDB" id="A0A1U6IKZ4"/>
<dbReference type="Proteomes" id="UP000190989">
    <property type="component" value="Unassembled WGS sequence"/>
</dbReference>
<dbReference type="PANTHER" id="PTHR36503:SF1">
    <property type="entry name" value="BLR2520 PROTEIN"/>
    <property type="match status" value="1"/>
</dbReference>
<dbReference type="PROSITE" id="PS51819">
    <property type="entry name" value="VOC"/>
    <property type="match status" value="1"/>
</dbReference>
<name>A0A1U6IKZ4_9SPHN</name>
<gene>
    <name evidence="2" type="ORF">SAMN06295987_10896</name>
</gene>
<feature type="domain" description="VOC" evidence="1">
    <location>
        <begin position="4"/>
        <end position="124"/>
    </location>
</feature>
<reference evidence="3" key="1">
    <citation type="submission" date="2017-02" db="EMBL/GenBank/DDBJ databases">
        <authorList>
            <person name="Varghese N."/>
            <person name="Submissions S."/>
        </authorList>
    </citation>
    <scope>NUCLEOTIDE SEQUENCE [LARGE SCALE GENOMIC DNA]</scope>
    <source>
        <strain evidence="3">SM117</strain>
    </source>
</reference>
<dbReference type="Gene3D" id="3.10.180.10">
    <property type="entry name" value="2,3-Dihydroxybiphenyl 1,2-Dioxygenase, domain 1"/>
    <property type="match status" value="1"/>
</dbReference>
<evidence type="ECO:0000313" key="2">
    <source>
        <dbReference type="EMBL" id="SLK08684.1"/>
    </source>
</evidence>
<dbReference type="InterPro" id="IPR029068">
    <property type="entry name" value="Glyas_Bleomycin-R_OHBP_Dase"/>
</dbReference>
<protein>
    <recommendedName>
        <fullName evidence="1">VOC domain-containing protein</fullName>
    </recommendedName>
</protein>
<organism evidence="2 3">
    <name type="scientific">Novosphingobium mathurense</name>
    <dbReference type="NCBI Taxonomy" id="428990"/>
    <lineage>
        <taxon>Bacteria</taxon>
        <taxon>Pseudomonadati</taxon>
        <taxon>Pseudomonadota</taxon>
        <taxon>Alphaproteobacteria</taxon>
        <taxon>Sphingomonadales</taxon>
        <taxon>Sphingomonadaceae</taxon>
        <taxon>Novosphingobium</taxon>
    </lineage>
</organism>
<dbReference type="RefSeq" id="WP_079731539.1">
    <property type="nucleotide sequence ID" value="NZ_FVZE01000008.1"/>
</dbReference>
<evidence type="ECO:0000259" key="1">
    <source>
        <dbReference type="PROSITE" id="PS51819"/>
    </source>
</evidence>
<proteinExistence type="predicted"/>
<sequence>MKQQIALVTLGVADMGRSKAFYREGFGWQPAFEMDDVAFFQMNGFVFGIWGRDDLAQDMQREAGGSGSFALAHNVESAEAVDATIARLVAAGASLLRAADSPTHGGYRGYVADPDGHAWEIAWNPAWTVDNRGYVTVPTSS</sequence>
<dbReference type="PANTHER" id="PTHR36503">
    <property type="entry name" value="BLR2520 PROTEIN"/>
    <property type="match status" value="1"/>
</dbReference>
<dbReference type="InterPro" id="IPR037523">
    <property type="entry name" value="VOC_core"/>
</dbReference>
<dbReference type="Pfam" id="PF00903">
    <property type="entry name" value="Glyoxalase"/>
    <property type="match status" value="1"/>
</dbReference>
<dbReference type="STRING" id="428990.SAMN06295987_10896"/>
<dbReference type="EMBL" id="FVZE01000008">
    <property type="protein sequence ID" value="SLK08684.1"/>
    <property type="molecule type" value="Genomic_DNA"/>
</dbReference>